<organism evidence="6 7">
    <name type="scientific">Clostridium botulinum D str. 1873</name>
    <dbReference type="NCBI Taxonomy" id="592027"/>
    <lineage>
        <taxon>Bacteria</taxon>
        <taxon>Bacillati</taxon>
        <taxon>Bacillota</taxon>
        <taxon>Clostridia</taxon>
        <taxon>Eubacteriales</taxon>
        <taxon>Clostridiaceae</taxon>
        <taxon>Clostridium</taxon>
    </lineage>
</organism>
<dbReference type="Proteomes" id="UP000006160">
    <property type="component" value="Unassembled WGS sequence"/>
</dbReference>
<dbReference type="InterPro" id="IPR027417">
    <property type="entry name" value="P-loop_NTPase"/>
</dbReference>
<gene>
    <name evidence="6" type="ORF">CLG_B2327</name>
</gene>
<dbReference type="GO" id="GO:0016020">
    <property type="term" value="C:membrane"/>
    <property type="evidence" value="ECO:0007669"/>
    <property type="project" value="UniProtKB-SubCell"/>
</dbReference>
<dbReference type="InterPro" id="IPR002543">
    <property type="entry name" value="FtsK_dom"/>
</dbReference>
<evidence type="ECO:0000256" key="1">
    <source>
        <dbReference type="ARBA" id="ARBA00022741"/>
    </source>
</evidence>
<dbReference type="GO" id="GO:0003677">
    <property type="term" value="F:DNA binding"/>
    <property type="evidence" value="ECO:0007669"/>
    <property type="project" value="InterPro"/>
</dbReference>
<dbReference type="PROSITE" id="PS50901">
    <property type="entry name" value="FTSK"/>
    <property type="match status" value="1"/>
</dbReference>
<dbReference type="EMBL" id="ACSJ01000017">
    <property type="protein sequence ID" value="EES90285.1"/>
    <property type="molecule type" value="Genomic_DNA"/>
</dbReference>
<evidence type="ECO:0000256" key="3">
    <source>
        <dbReference type="PROSITE-ProRule" id="PRU00289"/>
    </source>
</evidence>
<evidence type="ECO:0000256" key="4">
    <source>
        <dbReference type="SAM" id="MobiDB-lite"/>
    </source>
</evidence>
<dbReference type="PANTHER" id="PTHR22683">
    <property type="entry name" value="SPORULATION PROTEIN RELATED"/>
    <property type="match status" value="1"/>
</dbReference>
<evidence type="ECO:0000256" key="2">
    <source>
        <dbReference type="ARBA" id="ARBA00022840"/>
    </source>
</evidence>
<feature type="binding site" evidence="3">
    <location>
        <begin position="208"/>
        <end position="215"/>
    </location>
    <ligand>
        <name>ATP</name>
        <dbReference type="ChEBI" id="CHEBI:30616"/>
    </ligand>
</feature>
<feature type="compositionally biased region" description="Basic and acidic residues" evidence="4">
    <location>
        <begin position="533"/>
        <end position="549"/>
    </location>
</feature>
<feature type="compositionally biased region" description="Polar residues" evidence="4">
    <location>
        <begin position="521"/>
        <end position="532"/>
    </location>
</feature>
<feature type="domain" description="FtsK" evidence="5">
    <location>
        <begin position="191"/>
        <end position="390"/>
    </location>
</feature>
<dbReference type="PANTHER" id="PTHR22683:SF41">
    <property type="entry name" value="DNA TRANSLOCASE FTSK"/>
    <property type="match status" value="1"/>
</dbReference>
<keyword evidence="2 3" id="KW-0067">ATP-binding</keyword>
<sequence>MKLVFMHVKNTKFTPQDKNRTIDINKSEIILRPDKEIGKSLLKQPKYEIVESKILNKISIKDKFSGVISKIKEECKKSKEIQYLNERWLDVMFNCKFINSFKKTFTLVNLKHENYGFSCKILIPDGYCIDDLDNKIPVIQNNVGCTFVLQKFSNKRYANAKFILIENCNKIPFEPIKVEPYEVCSGVDEGGTPVIFNMNIEPMVLIAGATRMGKNGCIDHAIPSWIYYCSEKDIHLYLFQFAKGDLGKYAKCKQVKCFSMSDLSKLLDVLNDINMEMKERMNVMSSMLNNFKGDNLYDYNKLNPNKKMPFIYIIIDEFMDIANSEGNKDSARIKTHIISILQSIAQYGGALGVNYIILHQKPEKALMPTFLKNQSNVRICFGFKDEVCGRIVLGEDRGKLVTTLQPRKAYYVSSSGEGYLYTTNLRNKNGSSRILNYIKSSMINKKDNNIHYTDEYKKSRDKQGVKPNINNNSHNKSKSKDNNTQLKQQIIKIRDKMNEVNESFKNTPNQEDKIPKLPSEGKNNLDNNSIKSTPKDNKNNNKLNMDKPIKNPNIDSNFSKVNISKPKSKEDIIRENIKKIPNFVPYEPPTSNAKIIDETDLIFKKSEKYKKNTTNNRKEDD</sequence>
<accession>A0A9P2G5C5</accession>
<feature type="region of interest" description="Disordered" evidence="4">
    <location>
        <begin position="502"/>
        <end position="561"/>
    </location>
</feature>
<dbReference type="Pfam" id="PF01580">
    <property type="entry name" value="FtsK_SpoIIIE"/>
    <property type="match status" value="1"/>
</dbReference>
<dbReference type="GO" id="GO:0005524">
    <property type="term" value="F:ATP binding"/>
    <property type="evidence" value="ECO:0007669"/>
    <property type="project" value="UniProtKB-UniRule"/>
</dbReference>
<evidence type="ECO:0000313" key="7">
    <source>
        <dbReference type="Proteomes" id="UP000006160"/>
    </source>
</evidence>
<reference evidence="6 7" key="1">
    <citation type="submission" date="2009-10" db="EMBL/GenBank/DDBJ databases">
        <authorList>
            <person name="Shrivastava S."/>
            <person name="Brinkac L.B."/>
            <person name="Brown J.L."/>
            <person name="Bruce D.B."/>
            <person name="Detter C."/>
            <person name="Green L.D."/>
            <person name="Munk C.A."/>
            <person name="Rogers Y.C."/>
            <person name="Tapia R."/>
            <person name="Saunders E.S."/>
            <person name="Sims D.R."/>
            <person name="Smith L.A."/>
            <person name="Smith T.J."/>
            <person name="Sutton G."/>
            <person name="Brettin T."/>
        </authorList>
    </citation>
    <scope>NUCLEOTIDE SEQUENCE [LARGE SCALE GENOMIC DNA]</scope>
    <source>
        <strain evidence="7">D str. 1873</strain>
    </source>
</reference>
<evidence type="ECO:0000313" key="6">
    <source>
        <dbReference type="EMBL" id="EES90285.1"/>
    </source>
</evidence>
<feature type="region of interest" description="Disordered" evidence="4">
    <location>
        <begin position="455"/>
        <end position="485"/>
    </location>
</feature>
<evidence type="ECO:0000259" key="5">
    <source>
        <dbReference type="PROSITE" id="PS50901"/>
    </source>
</evidence>
<feature type="compositionally biased region" description="Basic and acidic residues" evidence="4">
    <location>
        <begin position="455"/>
        <end position="464"/>
    </location>
</feature>
<keyword evidence="1 3" id="KW-0547">Nucleotide-binding</keyword>
<protein>
    <submittedName>
        <fullName evidence="6">FtsK/SpoIIIE family protein</fullName>
    </submittedName>
</protein>
<dbReference type="AlphaFoldDB" id="A0A9P2G5C5"/>
<name>A0A9P2G5C5_CLOBO</name>
<dbReference type="InterPro" id="IPR050206">
    <property type="entry name" value="FtsK/SpoIIIE/SftA"/>
</dbReference>
<dbReference type="Gene3D" id="3.40.50.300">
    <property type="entry name" value="P-loop containing nucleotide triphosphate hydrolases"/>
    <property type="match status" value="1"/>
</dbReference>
<comment type="caution">
    <text evidence="6">The sequence shown here is derived from an EMBL/GenBank/DDBJ whole genome shotgun (WGS) entry which is preliminary data.</text>
</comment>
<proteinExistence type="predicted"/>